<name>C1EE57_MICCC</name>
<protein>
    <recommendedName>
        <fullName evidence="1">C2 domain-containing protein</fullName>
    </recommendedName>
</protein>
<dbReference type="Pfam" id="PF01764">
    <property type="entry name" value="Lipase_3"/>
    <property type="match status" value="1"/>
</dbReference>
<dbReference type="OrthoDB" id="495609at2759"/>
<dbReference type="PANTHER" id="PTHR47759:SF2">
    <property type="entry name" value="TRIGLYCERIDE LIPASE"/>
    <property type="match status" value="1"/>
</dbReference>
<gene>
    <name evidence="2" type="ORF">MICPUN_62507</name>
</gene>
<dbReference type="Gene3D" id="3.40.50.1820">
    <property type="entry name" value="alpha/beta hydrolase"/>
    <property type="match status" value="1"/>
</dbReference>
<dbReference type="CDD" id="cd00519">
    <property type="entry name" value="Lipase_3"/>
    <property type="match status" value="1"/>
</dbReference>
<reference evidence="2 3" key="1">
    <citation type="journal article" date="2009" name="Science">
        <title>Green evolution and dynamic adaptations revealed by genomes of the marine picoeukaryotes Micromonas.</title>
        <authorList>
            <person name="Worden A.Z."/>
            <person name="Lee J.H."/>
            <person name="Mock T."/>
            <person name="Rouze P."/>
            <person name="Simmons M.P."/>
            <person name="Aerts A.L."/>
            <person name="Allen A.E."/>
            <person name="Cuvelier M.L."/>
            <person name="Derelle E."/>
            <person name="Everett M.V."/>
            <person name="Foulon E."/>
            <person name="Grimwood J."/>
            <person name="Gundlach H."/>
            <person name="Henrissat B."/>
            <person name="Napoli C."/>
            <person name="McDonald S.M."/>
            <person name="Parker M.S."/>
            <person name="Rombauts S."/>
            <person name="Salamov A."/>
            <person name="Von Dassow P."/>
            <person name="Badger J.H."/>
            <person name="Coutinho P.M."/>
            <person name="Demir E."/>
            <person name="Dubchak I."/>
            <person name="Gentemann C."/>
            <person name="Eikrem W."/>
            <person name="Gready J.E."/>
            <person name="John U."/>
            <person name="Lanier W."/>
            <person name="Lindquist E.A."/>
            <person name="Lucas S."/>
            <person name="Mayer K.F."/>
            <person name="Moreau H."/>
            <person name="Not F."/>
            <person name="Otillar R."/>
            <person name="Panaud O."/>
            <person name="Pangilinan J."/>
            <person name="Paulsen I."/>
            <person name="Piegu B."/>
            <person name="Poliakov A."/>
            <person name="Robbens S."/>
            <person name="Schmutz J."/>
            <person name="Toulza E."/>
            <person name="Wyss T."/>
            <person name="Zelensky A."/>
            <person name="Zhou K."/>
            <person name="Armbrust E.V."/>
            <person name="Bhattacharya D."/>
            <person name="Goodenough U.W."/>
            <person name="Van de Peer Y."/>
            <person name="Grigoriev I.V."/>
        </authorList>
    </citation>
    <scope>NUCLEOTIDE SEQUENCE [LARGE SCALE GENOMIC DNA]</scope>
    <source>
        <strain evidence="3">RCC299 / NOUM17</strain>
    </source>
</reference>
<dbReference type="eggNOG" id="KOG4569">
    <property type="taxonomic scope" value="Eukaryota"/>
</dbReference>
<dbReference type="InterPro" id="IPR035892">
    <property type="entry name" value="C2_domain_sf"/>
</dbReference>
<feature type="domain" description="C2" evidence="1">
    <location>
        <begin position="98"/>
        <end position="224"/>
    </location>
</feature>
<dbReference type="KEGG" id="mis:MICPUN_62507"/>
<dbReference type="CDD" id="cd00030">
    <property type="entry name" value="C2"/>
    <property type="match status" value="1"/>
</dbReference>
<dbReference type="EMBL" id="CP001330">
    <property type="protein sequence ID" value="ACO66174.1"/>
    <property type="molecule type" value="Genomic_DNA"/>
</dbReference>
<dbReference type="GeneID" id="8247645"/>
<evidence type="ECO:0000313" key="3">
    <source>
        <dbReference type="Proteomes" id="UP000002009"/>
    </source>
</evidence>
<dbReference type="Gene3D" id="2.60.40.150">
    <property type="entry name" value="C2 domain"/>
    <property type="match status" value="1"/>
</dbReference>
<organism evidence="2 3">
    <name type="scientific">Micromonas commoda (strain RCC299 / NOUM17 / CCMP2709)</name>
    <name type="common">Picoplanktonic green alga</name>
    <dbReference type="NCBI Taxonomy" id="296587"/>
    <lineage>
        <taxon>Eukaryota</taxon>
        <taxon>Viridiplantae</taxon>
        <taxon>Chlorophyta</taxon>
        <taxon>Mamiellophyceae</taxon>
        <taxon>Mamiellales</taxon>
        <taxon>Mamiellaceae</taxon>
        <taxon>Micromonas</taxon>
    </lineage>
</organism>
<dbReference type="AlphaFoldDB" id="C1EE57"/>
<proteinExistence type="predicted"/>
<dbReference type="Pfam" id="PF00168">
    <property type="entry name" value="C2"/>
    <property type="match status" value="1"/>
</dbReference>
<dbReference type="eggNOG" id="KOG1012">
    <property type="taxonomic scope" value="Eukaryota"/>
</dbReference>
<dbReference type="PROSITE" id="PS50004">
    <property type="entry name" value="C2"/>
    <property type="match status" value="1"/>
</dbReference>
<dbReference type="PANTHER" id="PTHR47759">
    <property type="entry name" value="OS04G0509100 PROTEIN"/>
    <property type="match status" value="1"/>
</dbReference>
<keyword evidence="3" id="KW-1185">Reference proteome</keyword>
<dbReference type="SUPFAM" id="SSF49562">
    <property type="entry name" value="C2 domain (Calcium/lipid-binding domain, CaLB)"/>
    <property type="match status" value="1"/>
</dbReference>
<dbReference type="OMA" id="HFEDKYY"/>
<dbReference type="SMART" id="SM00239">
    <property type="entry name" value="C2"/>
    <property type="match status" value="1"/>
</dbReference>
<dbReference type="InterPro" id="IPR029058">
    <property type="entry name" value="AB_hydrolase_fold"/>
</dbReference>
<sequence length="690" mass="72314">MAAPTAASVAPLVNTAPRLLARRGAIARPVARGHAVRASVVGAGGENASGQLESTTRRGTPLPLPSHFDLDTAVLLGGFAFESYSTPEGGVVDADVNGCSTAYLSDFVREVYSGVLEVTMVRGENLPRGDKLGLSDPYCVVSVGGGGSSARTKTKRFTLDPKWDDEAPMRLLVRRPSDKKAGLHSQTLTVRVLDEDAGKSDDLLGVARLPLADLIDGSLVKIPLTGEIGLAREEEVTAELTSEGGGIGGGKIVARLRFVPFNPRADEVVGEGLRRAARIMERKGERDGSDSMKLAAKAAGAVAGGLAFVTTELSRGEREGGLWAVRPDGEWATLATEKRLRVRGKDASPHDFEKVCFVESVRTDTQAAVWRCVADRTVVVSFRGTEMSKPLDVLTDVNLAPAAFSPERVEVEGEDEPRVHGGFLAAYDSVKRRILGAVDDVVGAGSGSGKVDSADEGERALRSNGGNDDRWHVFVTGHSLGGALCTLLAADLGASVKSGSRNFTVTAINFGSPRVGNRAFVAMYNDLVPDSVRVVNGDDLVPTLPALLGYRHVDHGVRIDTDGGLAGCSDTFLAAAEDEDVQSRSVTGDLSETREDDGGGWAGRAALAAAMRGDVTAAAESVRLEIQTKGAGKIVELAELLGVGTFLGVDEETAADAANALATLVSASAVGDHFEDKYYAALRDAAGRRT</sequence>
<dbReference type="GO" id="GO:0006629">
    <property type="term" value="P:lipid metabolic process"/>
    <property type="evidence" value="ECO:0007669"/>
    <property type="project" value="InterPro"/>
</dbReference>
<dbReference type="FunCoup" id="C1EE57">
    <property type="interactions" value="182"/>
</dbReference>
<accession>C1EE57</accession>
<dbReference type="SUPFAM" id="SSF53474">
    <property type="entry name" value="alpha/beta-Hydrolases"/>
    <property type="match status" value="1"/>
</dbReference>
<dbReference type="InterPro" id="IPR000008">
    <property type="entry name" value="C2_dom"/>
</dbReference>
<evidence type="ECO:0000259" key="1">
    <source>
        <dbReference type="PROSITE" id="PS50004"/>
    </source>
</evidence>
<dbReference type="InParanoid" id="C1EE57"/>
<dbReference type="Proteomes" id="UP000002009">
    <property type="component" value="Chromosome 11"/>
</dbReference>
<dbReference type="InterPro" id="IPR002921">
    <property type="entry name" value="Fungal_lipase-type"/>
</dbReference>
<dbReference type="RefSeq" id="XP_002504916.1">
    <property type="nucleotide sequence ID" value="XM_002504870.1"/>
</dbReference>
<evidence type="ECO:0000313" key="2">
    <source>
        <dbReference type="EMBL" id="ACO66174.1"/>
    </source>
</evidence>